<protein>
    <recommendedName>
        <fullName evidence="3">F-box domain-containing protein</fullName>
    </recommendedName>
</protein>
<gene>
    <name evidence="1" type="ORF">VNI00_015657</name>
</gene>
<name>A0AAW0BJW1_9AGAR</name>
<dbReference type="InterPro" id="IPR032675">
    <property type="entry name" value="LRR_dom_sf"/>
</dbReference>
<dbReference type="InterPro" id="IPR036047">
    <property type="entry name" value="F-box-like_dom_sf"/>
</dbReference>
<dbReference type="SUPFAM" id="SSF81383">
    <property type="entry name" value="F-box domain"/>
    <property type="match status" value="1"/>
</dbReference>
<keyword evidence="2" id="KW-1185">Reference proteome</keyword>
<dbReference type="Gene3D" id="1.20.1280.50">
    <property type="match status" value="1"/>
</dbReference>
<organism evidence="1 2">
    <name type="scientific">Paramarasmius palmivorus</name>
    <dbReference type="NCBI Taxonomy" id="297713"/>
    <lineage>
        <taxon>Eukaryota</taxon>
        <taxon>Fungi</taxon>
        <taxon>Dikarya</taxon>
        <taxon>Basidiomycota</taxon>
        <taxon>Agaricomycotina</taxon>
        <taxon>Agaricomycetes</taxon>
        <taxon>Agaricomycetidae</taxon>
        <taxon>Agaricales</taxon>
        <taxon>Marasmiineae</taxon>
        <taxon>Marasmiaceae</taxon>
        <taxon>Paramarasmius</taxon>
    </lineage>
</organism>
<reference evidence="1 2" key="1">
    <citation type="submission" date="2024-01" db="EMBL/GenBank/DDBJ databases">
        <title>A draft genome for a cacao thread blight-causing isolate of Paramarasmius palmivorus.</title>
        <authorList>
            <person name="Baruah I.K."/>
            <person name="Bukari Y."/>
            <person name="Amoako-Attah I."/>
            <person name="Meinhardt L.W."/>
            <person name="Bailey B.A."/>
            <person name="Cohen S.P."/>
        </authorList>
    </citation>
    <scope>NUCLEOTIDE SEQUENCE [LARGE SCALE GENOMIC DNA]</scope>
    <source>
        <strain evidence="1 2">GH-12</strain>
    </source>
</reference>
<evidence type="ECO:0000313" key="1">
    <source>
        <dbReference type="EMBL" id="KAK7026422.1"/>
    </source>
</evidence>
<dbReference type="AlphaFoldDB" id="A0AAW0BJW1"/>
<evidence type="ECO:0008006" key="3">
    <source>
        <dbReference type="Google" id="ProtNLM"/>
    </source>
</evidence>
<dbReference type="Proteomes" id="UP001383192">
    <property type="component" value="Unassembled WGS sequence"/>
</dbReference>
<evidence type="ECO:0000313" key="2">
    <source>
        <dbReference type="Proteomes" id="UP001383192"/>
    </source>
</evidence>
<proteinExistence type="predicted"/>
<dbReference type="Gene3D" id="3.80.10.10">
    <property type="entry name" value="Ribonuclease Inhibitor"/>
    <property type="match status" value="1"/>
</dbReference>
<dbReference type="SUPFAM" id="SSF52047">
    <property type="entry name" value="RNI-like"/>
    <property type="match status" value="1"/>
</dbReference>
<accession>A0AAW0BJW1</accession>
<comment type="caution">
    <text evidence="1">The sequence shown here is derived from an EMBL/GenBank/DDBJ whole genome shotgun (WGS) entry which is preliminary data.</text>
</comment>
<dbReference type="EMBL" id="JAYKXP010000105">
    <property type="protein sequence ID" value="KAK7026422.1"/>
    <property type="molecule type" value="Genomic_DNA"/>
</dbReference>
<sequence length="512" mass="57059">MDSVTVYHANSPQPATELGVSLGINRLSLSVKATPTEVWCRIFEFVATGAFRHVLLLCKICRRWREIAITCGSLWNNIVVFNPRVVHITMVEMWCRRAGAYPLSVDIFASYTHLRSTTNIAVMLCLFSLIMAQTNTLHSFSFTYPATLITPTTLPTPSAFTCLRKLVLQCADYSEDAARYLISLFREVQLTRLECGSLHNVLAPPPILFDRPTNSLTHLRVDVASPADVPLLLSRCPRLLTLDVFFNHQRGETVGVCSFETALTCLILRGDIKAKIALLGRGLFPNLTTVDCGNNALDDMSISPIVLAQQTSGFRLSKLTASCVGDSLDQHGAPDCLLALHTILGHLTYFDVSLPAFSSRIDQVLDLPNVREMVIRFNSYKLLPAPFVIPQFRVPNLGRLRLEDCSSLMDQVLDHLETSNCRLKEVSIKLHNNIRPNDVHPIRFLRAPFASVEILDITGPLSAYLLELLATTPTVFPSLACICVAPSMFCTDFIHRIRMQRTLIHVKIAVRS</sequence>